<feature type="region of interest" description="Disordered" evidence="1">
    <location>
        <begin position="97"/>
        <end position="126"/>
    </location>
</feature>
<organism evidence="2 3">
    <name type="scientific">Marchantia polymorpha</name>
    <name type="common">Common liverwort</name>
    <name type="synonym">Marchantia aquatica</name>
    <dbReference type="NCBI Taxonomy" id="3197"/>
    <lineage>
        <taxon>Eukaryota</taxon>
        <taxon>Viridiplantae</taxon>
        <taxon>Streptophyta</taxon>
        <taxon>Embryophyta</taxon>
        <taxon>Marchantiophyta</taxon>
        <taxon>Marchantiopsida</taxon>
        <taxon>Marchantiidae</taxon>
        <taxon>Marchantiales</taxon>
        <taxon>Marchantiaceae</taxon>
        <taxon>Marchantia</taxon>
    </lineage>
</organism>
<keyword evidence="3" id="KW-1185">Reference proteome</keyword>
<accession>A0A2R6XRR5</accession>
<dbReference type="Proteomes" id="UP000244005">
    <property type="component" value="Unassembled WGS sequence"/>
</dbReference>
<evidence type="ECO:0000313" key="3">
    <source>
        <dbReference type="Proteomes" id="UP000244005"/>
    </source>
</evidence>
<reference evidence="3" key="1">
    <citation type="journal article" date="2017" name="Cell">
        <title>Insights into land plant evolution garnered from the Marchantia polymorpha genome.</title>
        <authorList>
            <person name="Bowman J.L."/>
            <person name="Kohchi T."/>
            <person name="Yamato K.T."/>
            <person name="Jenkins J."/>
            <person name="Shu S."/>
            <person name="Ishizaki K."/>
            <person name="Yamaoka S."/>
            <person name="Nishihama R."/>
            <person name="Nakamura Y."/>
            <person name="Berger F."/>
            <person name="Adam C."/>
            <person name="Aki S.S."/>
            <person name="Althoff F."/>
            <person name="Araki T."/>
            <person name="Arteaga-Vazquez M.A."/>
            <person name="Balasubrmanian S."/>
            <person name="Barry K."/>
            <person name="Bauer D."/>
            <person name="Boehm C.R."/>
            <person name="Briginshaw L."/>
            <person name="Caballero-Perez J."/>
            <person name="Catarino B."/>
            <person name="Chen F."/>
            <person name="Chiyoda S."/>
            <person name="Chovatia M."/>
            <person name="Davies K.M."/>
            <person name="Delmans M."/>
            <person name="Demura T."/>
            <person name="Dierschke T."/>
            <person name="Dolan L."/>
            <person name="Dorantes-Acosta A.E."/>
            <person name="Eklund D.M."/>
            <person name="Florent S.N."/>
            <person name="Flores-Sandoval E."/>
            <person name="Fujiyama A."/>
            <person name="Fukuzawa H."/>
            <person name="Galik B."/>
            <person name="Grimanelli D."/>
            <person name="Grimwood J."/>
            <person name="Grossniklaus U."/>
            <person name="Hamada T."/>
            <person name="Haseloff J."/>
            <person name="Hetherington A.J."/>
            <person name="Higo A."/>
            <person name="Hirakawa Y."/>
            <person name="Hundley H.N."/>
            <person name="Ikeda Y."/>
            <person name="Inoue K."/>
            <person name="Inoue S.I."/>
            <person name="Ishida S."/>
            <person name="Jia Q."/>
            <person name="Kakita M."/>
            <person name="Kanazawa T."/>
            <person name="Kawai Y."/>
            <person name="Kawashima T."/>
            <person name="Kennedy M."/>
            <person name="Kinose K."/>
            <person name="Kinoshita T."/>
            <person name="Kohara Y."/>
            <person name="Koide E."/>
            <person name="Komatsu K."/>
            <person name="Kopischke S."/>
            <person name="Kubo M."/>
            <person name="Kyozuka J."/>
            <person name="Lagercrantz U."/>
            <person name="Lin S.S."/>
            <person name="Lindquist E."/>
            <person name="Lipzen A.M."/>
            <person name="Lu C.W."/>
            <person name="De Luna E."/>
            <person name="Martienssen R.A."/>
            <person name="Minamino N."/>
            <person name="Mizutani M."/>
            <person name="Mizutani M."/>
            <person name="Mochizuki N."/>
            <person name="Monte I."/>
            <person name="Mosher R."/>
            <person name="Nagasaki H."/>
            <person name="Nakagami H."/>
            <person name="Naramoto S."/>
            <person name="Nishitani K."/>
            <person name="Ohtani M."/>
            <person name="Okamoto T."/>
            <person name="Okumura M."/>
            <person name="Phillips J."/>
            <person name="Pollak B."/>
            <person name="Reinders A."/>
            <person name="Rovekamp M."/>
            <person name="Sano R."/>
            <person name="Sawa S."/>
            <person name="Schmid M.W."/>
            <person name="Shirakawa M."/>
            <person name="Solano R."/>
            <person name="Spunde A."/>
            <person name="Suetsugu N."/>
            <person name="Sugano S."/>
            <person name="Sugiyama A."/>
            <person name="Sun R."/>
            <person name="Suzuki Y."/>
            <person name="Takenaka M."/>
            <person name="Takezawa D."/>
            <person name="Tomogane H."/>
            <person name="Tsuzuki M."/>
            <person name="Ueda T."/>
            <person name="Umeda M."/>
            <person name="Ward J.M."/>
            <person name="Watanabe Y."/>
            <person name="Yazaki K."/>
            <person name="Yokoyama R."/>
            <person name="Yoshitake Y."/>
            <person name="Yotsui I."/>
            <person name="Zachgo S."/>
            <person name="Schmutz J."/>
        </authorList>
    </citation>
    <scope>NUCLEOTIDE SEQUENCE [LARGE SCALE GENOMIC DNA]</scope>
    <source>
        <strain evidence="3">Tak-1</strain>
    </source>
</reference>
<evidence type="ECO:0000313" key="2">
    <source>
        <dbReference type="EMBL" id="PTQ48808.1"/>
    </source>
</evidence>
<dbReference type="Gramene" id="Mp3g15830.1">
    <property type="protein sequence ID" value="Mp3g15830.1.cds1"/>
    <property type="gene ID" value="Mp3g15830"/>
</dbReference>
<feature type="compositionally biased region" description="Basic and acidic residues" evidence="1">
    <location>
        <begin position="102"/>
        <end position="126"/>
    </location>
</feature>
<dbReference type="AlphaFoldDB" id="A0A2R6XRR5"/>
<sequence length="126" mass="14283">MVQYCSCSSCVMRVQLKETVPSIRATHHMLTSGFSAVMFLENCHCSHTSRPARYLKSAPTFHANQRAFSDSCNPNLSKNHDSYFTCNQMKISYSFERSPSAKADRPQDLGSEVHTRDGLFRQDPKT</sequence>
<dbReference type="EMBL" id="KZ772676">
    <property type="protein sequence ID" value="PTQ48808.1"/>
    <property type="molecule type" value="Genomic_DNA"/>
</dbReference>
<name>A0A2R6XRR5_MARPO</name>
<protein>
    <submittedName>
        <fullName evidence="2">Uncharacterized protein</fullName>
    </submittedName>
</protein>
<proteinExistence type="predicted"/>
<gene>
    <name evidence="2" type="ORF">MARPO_0004s0089</name>
</gene>
<evidence type="ECO:0000256" key="1">
    <source>
        <dbReference type="SAM" id="MobiDB-lite"/>
    </source>
</evidence>